<dbReference type="Proteomes" id="UP000197468">
    <property type="component" value="Unassembled WGS sequence"/>
</dbReference>
<dbReference type="FunFam" id="3.40.50.1100:FF:000003">
    <property type="entry name" value="Cystathionine beta-synthase"/>
    <property type="match status" value="1"/>
</dbReference>
<evidence type="ECO:0000256" key="8">
    <source>
        <dbReference type="SAM" id="MobiDB-lite"/>
    </source>
</evidence>
<dbReference type="GO" id="GO:0006535">
    <property type="term" value="P:cysteine biosynthetic process from serine"/>
    <property type="evidence" value="ECO:0007669"/>
    <property type="project" value="InterPro"/>
</dbReference>
<gene>
    <name evidence="10" type="ORF">CDN99_17400</name>
</gene>
<dbReference type="GO" id="GO:0016765">
    <property type="term" value="F:transferase activity, transferring alkyl or aryl (other than methyl) groups"/>
    <property type="evidence" value="ECO:0007669"/>
    <property type="project" value="UniProtKB-ARBA"/>
</dbReference>
<dbReference type="InterPro" id="IPR050214">
    <property type="entry name" value="Cys_Synth/Cystath_Beta-Synth"/>
</dbReference>
<organism evidence="10 11">
    <name type="scientific">Roseateles aquatilis</name>
    <dbReference type="NCBI Taxonomy" id="431061"/>
    <lineage>
        <taxon>Bacteria</taxon>
        <taxon>Pseudomonadati</taxon>
        <taxon>Pseudomonadota</taxon>
        <taxon>Betaproteobacteria</taxon>
        <taxon>Burkholderiales</taxon>
        <taxon>Sphaerotilaceae</taxon>
        <taxon>Roseateles</taxon>
    </lineage>
</organism>
<evidence type="ECO:0000256" key="7">
    <source>
        <dbReference type="PROSITE-ProRule" id="PRU00703"/>
    </source>
</evidence>
<dbReference type="PANTHER" id="PTHR10314">
    <property type="entry name" value="CYSTATHIONINE BETA-SYNTHASE"/>
    <property type="match status" value="1"/>
</dbReference>
<feature type="region of interest" description="Disordered" evidence="8">
    <location>
        <begin position="1"/>
        <end position="21"/>
    </location>
</feature>
<dbReference type="PROSITE" id="PS51371">
    <property type="entry name" value="CBS"/>
    <property type="match status" value="1"/>
</dbReference>
<dbReference type="SUPFAM" id="SSF54631">
    <property type="entry name" value="CBS-domain pair"/>
    <property type="match status" value="1"/>
</dbReference>
<evidence type="ECO:0000256" key="6">
    <source>
        <dbReference type="ARBA" id="ARBA00079153"/>
    </source>
</evidence>
<dbReference type="RefSeq" id="WP_088386138.1">
    <property type="nucleotide sequence ID" value="NZ_NIOF01000007.1"/>
</dbReference>
<dbReference type="PROSITE" id="PS00901">
    <property type="entry name" value="CYS_SYNTHASE"/>
    <property type="match status" value="1"/>
</dbReference>
<evidence type="ECO:0000313" key="11">
    <source>
        <dbReference type="Proteomes" id="UP000197468"/>
    </source>
</evidence>
<comment type="similarity">
    <text evidence="2">Belongs to the cysteine synthase/cystathionine beta-synthase family.</text>
</comment>
<comment type="caution">
    <text evidence="10">The sequence shown here is derived from an EMBL/GenBank/DDBJ whole genome shotgun (WGS) entry which is preliminary data.</text>
</comment>
<evidence type="ECO:0000256" key="5">
    <source>
        <dbReference type="ARBA" id="ARBA00078257"/>
    </source>
</evidence>
<protein>
    <recommendedName>
        <fullName evidence="4">Cysteine synthase B</fullName>
    </recommendedName>
    <alternativeName>
        <fullName evidence="5">O-acetylserine (thiol)-lyase B</fullName>
    </alternativeName>
    <alternativeName>
        <fullName evidence="6">O-acetylserine sulfhydrylase B</fullName>
    </alternativeName>
</protein>
<evidence type="ECO:0000259" key="9">
    <source>
        <dbReference type="PROSITE" id="PS51371"/>
    </source>
</evidence>
<proteinExistence type="inferred from homology"/>
<dbReference type="SUPFAM" id="SSF53686">
    <property type="entry name" value="Tryptophan synthase beta subunit-like PLP-dependent enzymes"/>
    <property type="match status" value="1"/>
</dbReference>
<dbReference type="InterPro" id="IPR046342">
    <property type="entry name" value="CBS_dom_sf"/>
</dbReference>
<dbReference type="InterPro" id="IPR001216">
    <property type="entry name" value="P-phosphate_BS"/>
</dbReference>
<name>A0A246J7Z1_9BURK</name>
<dbReference type="CDD" id="cd01561">
    <property type="entry name" value="CBS_like"/>
    <property type="match status" value="1"/>
</dbReference>
<keyword evidence="7" id="KW-0129">CBS domain</keyword>
<dbReference type="Gene3D" id="3.40.50.1100">
    <property type="match status" value="2"/>
</dbReference>
<feature type="domain" description="CBS" evidence="9">
    <location>
        <begin position="358"/>
        <end position="421"/>
    </location>
</feature>
<evidence type="ECO:0000256" key="1">
    <source>
        <dbReference type="ARBA" id="ARBA00001933"/>
    </source>
</evidence>
<dbReference type="FunFam" id="3.40.50.1100:FF:000118">
    <property type="entry name" value="Related to CYS4-cystathionine beta-synthase"/>
    <property type="match status" value="1"/>
</dbReference>
<dbReference type="InterPro" id="IPR036052">
    <property type="entry name" value="TrpB-like_PALP_sf"/>
</dbReference>
<dbReference type="InterPro" id="IPR046353">
    <property type="entry name" value="CBS_C"/>
</dbReference>
<evidence type="ECO:0000256" key="3">
    <source>
        <dbReference type="ARBA" id="ARBA00022898"/>
    </source>
</evidence>
<dbReference type="Pfam" id="PF00291">
    <property type="entry name" value="PALP"/>
    <property type="match status" value="1"/>
</dbReference>
<evidence type="ECO:0000256" key="4">
    <source>
        <dbReference type="ARBA" id="ARBA00072081"/>
    </source>
</evidence>
<dbReference type="OrthoDB" id="9805733at2"/>
<comment type="cofactor">
    <cofactor evidence="1">
        <name>pyridoxal 5'-phosphate</name>
        <dbReference type="ChEBI" id="CHEBI:597326"/>
    </cofactor>
</comment>
<keyword evidence="3" id="KW-0663">Pyridoxal phosphate</keyword>
<dbReference type="Gene3D" id="3.10.580.10">
    <property type="entry name" value="CBS-domain"/>
    <property type="match status" value="1"/>
</dbReference>
<dbReference type="CDD" id="cd04608">
    <property type="entry name" value="CBS_pair_CBS"/>
    <property type="match status" value="1"/>
</dbReference>
<dbReference type="AlphaFoldDB" id="A0A246J7Z1"/>
<sequence>MSATETTSTAHPAVDAATNPAARRLDRPAVLDLIGNTPLVPVNRLDTGPCQLFLKLESQNPGGSIKDRIGLSMIEAAERDGLLPPGGTVVEATAGNTGLGLALVARAKGYRVALVVPDKMSAEKVLQLKALGAEVHITRSDVGKGHPDYYQDRAARLVADIPGAWYADQFNNPNNPLAHETTTGPEIWQQVGHRIDALVCGVGSGGTLTGLSRFFAKVRPGLEVVLADPAGSILKDYVETGSYGEAGSWAVEGIGEDFVPPIADLGGVRQAYAITDQESFATARDLYKAEGILAGSSTGTLLAAALKYCRAQTTPKRVVTFVCDTGTRYLSKVYNDPWMFDQGLLQRATKGDLRDLIARRAEDGAVVSVSPEDTLATAFSRMRQAEVSQLPVLRGGRLVGLLDESDLLAQMHMDARHFKDSVDSAMSHDVQTLPPNAPLSDLIAQLRKGLVAVIADDRGFYGLVTRFDLLNHLRKGLS</sequence>
<keyword evidence="11" id="KW-1185">Reference proteome</keyword>
<dbReference type="InterPro" id="IPR000644">
    <property type="entry name" value="CBS_dom"/>
</dbReference>
<accession>A0A246J7Z1</accession>
<dbReference type="Pfam" id="PF00571">
    <property type="entry name" value="CBS"/>
    <property type="match status" value="2"/>
</dbReference>
<dbReference type="SMART" id="SM00116">
    <property type="entry name" value="CBS"/>
    <property type="match status" value="2"/>
</dbReference>
<dbReference type="EMBL" id="NIOF01000007">
    <property type="protein sequence ID" value="OWQ88615.1"/>
    <property type="molecule type" value="Genomic_DNA"/>
</dbReference>
<evidence type="ECO:0000256" key="2">
    <source>
        <dbReference type="ARBA" id="ARBA00007103"/>
    </source>
</evidence>
<feature type="compositionally biased region" description="Polar residues" evidence="8">
    <location>
        <begin position="1"/>
        <end position="10"/>
    </location>
</feature>
<reference evidence="10 11" key="1">
    <citation type="journal article" date="2008" name="Int. J. Syst. Evol. Microbiol.">
        <title>Description of Roseateles aquatilis sp. nov. and Roseateles terrae sp. nov., in the class Betaproteobacteria, and emended description of the genus Roseateles.</title>
        <authorList>
            <person name="Gomila M."/>
            <person name="Bowien B."/>
            <person name="Falsen E."/>
            <person name="Moore E.R."/>
            <person name="Lalucat J."/>
        </authorList>
    </citation>
    <scope>NUCLEOTIDE SEQUENCE [LARGE SCALE GENOMIC DNA]</scope>
    <source>
        <strain evidence="10 11">CCUG 48205</strain>
    </source>
</reference>
<dbReference type="InterPro" id="IPR001926">
    <property type="entry name" value="TrpB-like_PALP"/>
</dbReference>
<evidence type="ECO:0000313" key="10">
    <source>
        <dbReference type="EMBL" id="OWQ88615.1"/>
    </source>
</evidence>